<dbReference type="RefSeq" id="WP_054619594.1">
    <property type="nucleotide sequence ID" value="NZ_CP022579.1"/>
</dbReference>
<evidence type="ECO:0000313" key="2">
    <source>
        <dbReference type="Proteomes" id="UP000323671"/>
    </source>
</evidence>
<dbReference type="KEGG" id="otr:OTERR_03390"/>
<gene>
    <name evidence="1" type="ORF">OTERR_03390</name>
</gene>
<dbReference type="EMBL" id="CP022579">
    <property type="protein sequence ID" value="QEL63815.1"/>
    <property type="molecule type" value="Genomic_DNA"/>
</dbReference>
<reference evidence="1 2" key="1">
    <citation type="submission" date="2017-07" db="EMBL/GenBank/DDBJ databases">
        <title>Complete genome sequence of Oryzomicrobium terrae TPP412.</title>
        <authorList>
            <person name="Chiu L.-W."/>
            <person name="Lo K.-J."/>
            <person name="Tsai Y.-M."/>
            <person name="Lin S.-S."/>
            <person name="Kuo C.-H."/>
            <person name="Liu C.-T."/>
        </authorList>
    </citation>
    <scope>NUCLEOTIDE SEQUENCE [LARGE SCALE GENOMIC DNA]</scope>
    <source>
        <strain evidence="1 2">TPP412</strain>
    </source>
</reference>
<evidence type="ECO:0000313" key="1">
    <source>
        <dbReference type="EMBL" id="QEL63815.1"/>
    </source>
</evidence>
<name>A0A5C1E595_9RHOO</name>
<protein>
    <submittedName>
        <fullName evidence="1">Uncharacterized protein</fullName>
    </submittedName>
</protein>
<proteinExistence type="predicted"/>
<keyword evidence="2" id="KW-1185">Reference proteome</keyword>
<accession>A0A5C1E595</accession>
<dbReference type="AlphaFoldDB" id="A0A5C1E595"/>
<sequence>MTLPADTFAPLASRELQTYAARLVQDAFARLFRLSLEGSEADRRAGAKEIAARIEEWIGAADGGSEGEAGILRRALLLAGLDQWGLAYAQIFGPSAMAGLTELVGLLRDALSPGAEGRCQAAFSALQDNEGDGIDFKVGLRRDLHLAIWHAMIASEERDEAFAILSQLGGMMVALTRTMPEVGWRLVADALAHIQIRCLAHQLASDGLGLETTQALFGALGRELPKPQWEQIMAQATQAVLGWQEASRAAAGEAGAAGQTLH</sequence>
<dbReference type="Proteomes" id="UP000323671">
    <property type="component" value="Chromosome"/>
</dbReference>
<organism evidence="1 2">
    <name type="scientific">Oryzomicrobium terrae</name>
    <dbReference type="NCBI Taxonomy" id="1735038"/>
    <lineage>
        <taxon>Bacteria</taxon>
        <taxon>Pseudomonadati</taxon>
        <taxon>Pseudomonadota</taxon>
        <taxon>Betaproteobacteria</taxon>
        <taxon>Rhodocyclales</taxon>
        <taxon>Rhodocyclaceae</taxon>
        <taxon>Oryzomicrobium</taxon>
    </lineage>
</organism>